<dbReference type="GO" id="GO:0003677">
    <property type="term" value="F:DNA binding"/>
    <property type="evidence" value="ECO:0007669"/>
    <property type="project" value="UniProtKB-KW"/>
</dbReference>
<feature type="domain" description="HTH gntR-type" evidence="6">
    <location>
        <begin position="46"/>
        <end position="114"/>
    </location>
</feature>
<dbReference type="EMBL" id="WQLA01000003">
    <property type="protein sequence ID" value="MVN91439.1"/>
    <property type="molecule type" value="Genomic_DNA"/>
</dbReference>
<keyword evidence="3" id="KW-0805">Transcription regulation</keyword>
<dbReference type="InterPro" id="IPR036388">
    <property type="entry name" value="WH-like_DNA-bd_sf"/>
</dbReference>
<dbReference type="InterPro" id="IPR004839">
    <property type="entry name" value="Aminotransferase_I/II_large"/>
</dbReference>
<keyword evidence="7" id="KW-0808">Transferase</keyword>
<dbReference type="InterPro" id="IPR000524">
    <property type="entry name" value="Tscrpt_reg_HTH_GntR"/>
</dbReference>
<dbReference type="Gene3D" id="3.40.640.10">
    <property type="entry name" value="Type I PLP-dependent aspartate aminotransferase-like (Major domain)"/>
    <property type="match status" value="1"/>
</dbReference>
<dbReference type="Pfam" id="PF00155">
    <property type="entry name" value="Aminotran_1_2"/>
    <property type="match status" value="1"/>
</dbReference>
<organism evidence="7 8">
    <name type="scientific">Mucilaginibacter aquatilis</name>
    <dbReference type="NCBI Taxonomy" id="1517760"/>
    <lineage>
        <taxon>Bacteria</taxon>
        <taxon>Pseudomonadati</taxon>
        <taxon>Bacteroidota</taxon>
        <taxon>Sphingobacteriia</taxon>
        <taxon>Sphingobacteriales</taxon>
        <taxon>Sphingobacteriaceae</taxon>
        <taxon>Mucilaginibacter</taxon>
    </lineage>
</organism>
<evidence type="ECO:0000256" key="3">
    <source>
        <dbReference type="ARBA" id="ARBA00023015"/>
    </source>
</evidence>
<dbReference type="OrthoDB" id="594134at2"/>
<proteinExistence type="inferred from homology"/>
<dbReference type="AlphaFoldDB" id="A0A6I4IDB4"/>
<evidence type="ECO:0000256" key="5">
    <source>
        <dbReference type="ARBA" id="ARBA00023163"/>
    </source>
</evidence>
<dbReference type="CDD" id="cd07377">
    <property type="entry name" value="WHTH_GntR"/>
    <property type="match status" value="1"/>
</dbReference>
<keyword evidence="8" id="KW-1185">Reference proteome</keyword>
<dbReference type="PANTHER" id="PTHR46577:SF2">
    <property type="entry name" value="TRANSCRIPTIONAL REGULATORY PROTEIN"/>
    <property type="match status" value="1"/>
</dbReference>
<keyword evidence="7" id="KW-0032">Aminotransferase</keyword>
<reference evidence="7 8" key="1">
    <citation type="submission" date="2019-12" db="EMBL/GenBank/DDBJ databases">
        <title>Mucilaginibacter sp. HME9299 genome sequencing and assembly.</title>
        <authorList>
            <person name="Kang H."/>
            <person name="Kim H."/>
            <person name="Joh K."/>
        </authorList>
    </citation>
    <scope>NUCLEOTIDE SEQUENCE [LARGE SCALE GENOMIC DNA]</scope>
    <source>
        <strain evidence="7 8">HME9299</strain>
    </source>
</reference>
<sequence length="517" mass="58549">MEYFHVRFFRKITPSLVGLNHPKLNIMTVQTLPFSNLIEIDRRSATPVFRQIANGLMNLIRSGKLRPGYQLPASREMAGMMKLNRTTIVAAYEELRIQGWTEVVGKKGMFVSKQLPVINPKTFKAAALDGSVSSEKPDFYRQVSFTRPPFQELKPYQLIINDGYPDQRIAPLNSIFNRYKALLSRAYLHGMLMTGNSAGSLALRTELAAFLSKTRALSIGSENVLVTHGAQLAIFTAASMVLKPGSRVIVGDLNYVLADKLFEQLGATLIKVKVDQHGMDVDEVERICNDSRPDLLYIIPHHHHPTTVTLSAERRMKLLDLIRRYKLPVIEDDYDYDFHYENSPILPLASADHQGYVLYIGSISKTLAPTIRLGYLIGSEDFIWQASKLKQLVEIRGDVLFEESVAQLFSTGEMQRHIRRSVKLYRQRRDQFCDLLAASIGDMAHFTVPQGGMAVWTTFDMEYSIPELSKRLAVKGIYMNDGSLYRYNNDVNGIRLGFASLTDEEVLKFTKALKEVK</sequence>
<evidence type="ECO:0000259" key="6">
    <source>
        <dbReference type="PROSITE" id="PS50949"/>
    </source>
</evidence>
<dbReference type="InterPro" id="IPR015424">
    <property type="entry name" value="PyrdxlP-dep_Trfase"/>
</dbReference>
<dbReference type="GO" id="GO:0030170">
    <property type="term" value="F:pyridoxal phosphate binding"/>
    <property type="evidence" value="ECO:0007669"/>
    <property type="project" value="InterPro"/>
</dbReference>
<dbReference type="SUPFAM" id="SSF46785">
    <property type="entry name" value="Winged helix' DNA-binding domain"/>
    <property type="match status" value="1"/>
</dbReference>
<dbReference type="GO" id="GO:0008483">
    <property type="term" value="F:transaminase activity"/>
    <property type="evidence" value="ECO:0007669"/>
    <property type="project" value="UniProtKB-KW"/>
</dbReference>
<dbReference type="SMART" id="SM00345">
    <property type="entry name" value="HTH_GNTR"/>
    <property type="match status" value="1"/>
</dbReference>
<keyword evidence="2" id="KW-0663">Pyridoxal phosphate</keyword>
<dbReference type="InterPro" id="IPR015421">
    <property type="entry name" value="PyrdxlP-dep_Trfase_major"/>
</dbReference>
<name>A0A6I4IDB4_9SPHI</name>
<dbReference type="GO" id="GO:0003700">
    <property type="term" value="F:DNA-binding transcription factor activity"/>
    <property type="evidence" value="ECO:0007669"/>
    <property type="project" value="InterPro"/>
</dbReference>
<accession>A0A6I4IDB4</accession>
<dbReference type="PANTHER" id="PTHR46577">
    <property type="entry name" value="HTH-TYPE TRANSCRIPTIONAL REGULATORY PROTEIN GABR"/>
    <property type="match status" value="1"/>
</dbReference>
<dbReference type="InterPro" id="IPR036390">
    <property type="entry name" value="WH_DNA-bd_sf"/>
</dbReference>
<evidence type="ECO:0000313" key="8">
    <source>
        <dbReference type="Proteomes" id="UP000434850"/>
    </source>
</evidence>
<comment type="similarity">
    <text evidence="1">In the C-terminal section; belongs to the class-I pyridoxal-phosphate-dependent aminotransferase family.</text>
</comment>
<evidence type="ECO:0000256" key="4">
    <source>
        <dbReference type="ARBA" id="ARBA00023125"/>
    </source>
</evidence>
<comment type="caution">
    <text evidence="7">The sequence shown here is derived from an EMBL/GenBank/DDBJ whole genome shotgun (WGS) entry which is preliminary data.</text>
</comment>
<dbReference type="Proteomes" id="UP000434850">
    <property type="component" value="Unassembled WGS sequence"/>
</dbReference>
<dbReference type="Gene3D" id="1.10.10.10">
    <property type="entry name" value="Winged helix-like DNA-binding domain superfamily/Winged helix DNA-binding domain"/>
    <property type="match status" value="1"/>
</dbReference>
<evidence type="ECO:0000313" key="7">
    <source>
        <dbReference type="EMBL" id="MVN91439.1"/>
    </source>
</evidence>
<protein>
    <submittedName>
        <fullName evidence="7">Aminotransferase class I/II-fold pyridoxal phosphate-dependent enzyme</fullName>
    </submittedName>
</protein>
<evidence type="ECO:0000256" key="1">
    <source>
        <dbReference type="ARBA" id="ARBA00005384"/>
    </source>
</evidence>
<keyword evidence="4" id="KW-0238">DNA-binding</keyword>
<gene>
    <name evidence="7" type="ORF">GO816_09920</name>
</gene>
<dbReference type="InterPro" id="IPR051446">
    <property type="entry name" value="HTH_trans_reg/aminotransferase"/>
</dbReference>
<dbReference type="Pfam" id="PF00392">
    <property type="entry name" value="GntR"/>
    <property type="match status" value="1"/>
</dbReference>
<dbReference type="SUPFAM" id="SSF53383">
    <property type="entry name" value="PLP-dependent transferases"/>
    <property type="match status" value="1"/>
</dbReference>
<evidence type="ECO:0000256" key="2">
    <source>
        <dbReference type="ARBA" id="ARBA00022898"/>
    </source>
</evidence>
<dbReference type="CDD" id="cd00609">
    <property type="entry name" value="AAT_like"/>
    <property type="match status" value="1"/>
</dbReference>
<keyword evidence="5" id="KW-0804">Transcription</keyword>
<dbReference type="PROSITE" id="PS50949">
    <property type="entry name" value="HTH_GNTR"/>
    <property type="match status" value="1"/>
</dbReference>